<proteinExistence type="predicted"/>
<accession>A0A1G7SXT6</accession>
<evidence type="ECO:0000313" key="5">
    <source>
        <dbReference type="EMBL" id="SDG27906.1"/>
    </source>
</evidence>
<dbReference type="PANTHER" id="PTHR33376:SF15">
    <property type="entry name" value="BLL6794 PROTEIN"/>
    <property type="match status" value="1"/>
</dbReference>
<keyword evidence="2 4" id="KW-0732">Signal</keyword>
<reference evidence="5 6" key="1">
    <citation type="submission" date="2016-10" db="EMBL/GenBank/DDBJ databases">
        <authorList>
            <person name="de Groot N.N."/>
        </authorList>
    </citation>
    <scope>NUCLEOTIDE SEQUENCE [LARGE SCALE GENOMIC DNA]</scope>
    <source>
        <strain evidence="5 6">DSM 27375</strain>
    </source>
</reference>
<sequence length="335" mass="36540">MKNFSALAAASALAICATAAQADTFTWLTFKPQGAADAQAISTQWLVDEFAKRTDGKHEIKVFWGGSVASTGEIPDALGAGVGNFGDIVTPYFPDLMPLNNAVGFFIPQPMSTQEVGGAMGQWHAEYPQFAEELERSNLHAFGFRPLESYGLLCVDPVRSLKDLKGKRIRSYGFAFPALIEAMGATPVSITTADTYEALERAIVDCTPIGPALARGWKYDEVAKYYIDMPIGATFGHLLAMNLDSYNALDDATRTIVDQLGEDYLVEYTRLLDADIARVTELWRGELGVETIAFPDEELIALVEDPKVQAIRAEWIEKAKAAGVNPTDIVAKLKF</sequence>
<evidence type="ECO:0000256" key="1">
    <source>
        <dbReference type="ARBA" id="ARBA00004418"/>
    </source>
</evidence>
<comment type="subcellular location">
    <subcellularLocation>
        <location evidence="1">Periplasm</location>
    </subcellularLocation>
</comment>
<name>A0A1G7SXT6_9RHOB</name>
<protein>
    <submittedName>
        <fullName evidence="5">TRAP-type C4-dicarboxylate transport system, substrate-binding protein</fullName>
    </submittedName>
</protein>
<dbReference type="InterPro" id="IPR018389">
    <property type="entry name" value="DctP_fam"/>
</dbReference>
<dbReference type="Proteomes" id="UP000182284">
    <property type="component" value="Unassembled WGS sequence"/>
</dbReference>
<dbReference type="AlphaFoldDB" id="A0A1G7SXT6"/>
<evidence type="ECO:0000313" key="6">
    <source>
        <dbReference type="Proteomes" id="UP000182284"/>
    </source>
</evidence>
<dbReference type="NCBIfam" id="NF037995">
    <property type="entry name" value="TRAP_S1"/>
    <property type="match status" value="1"/>
</dbReference>
<dbReference type="RefSeq" id="WP_074646729.1">
    <property type="nucleotide sequence ID" value="NZ_FNBL01000015.1"/>
</dbReference>
<dbReference type="InterPro" id="IPR038404">
    <property type="entry name" value="TRAP_DctP_sf"/>
</dbReference>
<gene>
    <name evidence="5" type="ORF">SAMN04488117_11585</name>
</gene>
<evidence type="ECO:0000256" key="3">
    <source>
        <dbReference type="ARBA" id="ARBA00022764"/>
    </source>
</evidence>
<dbReference type="GO" id="GO:0042597">
    <property type="term" value="C:periplasmic space"/>
    <property type="evidence" value="ECO:0007669"/>
    <property type="project" value="UniProtKB-SubCell"/>
</dbReference>
<evidence type="ECO:0000256" key="4">
    <source>
        <dbReference type="SAM" id="SignalP"/>
    </source>
</evidence>
<dbReference type="GO" id="GO:0055085">
    <property type="term" value="P:transmembrane transport"/>
    <property type="evidence" value="ECO:0007669"/>
    <property type="project" value="InterPro"/>
</dbReference>
<dbReference type="PANTHER" id="PTHR33376">
    <property type="match status" value="1"/>
</dbReference>
<dbReference type="Pfam" id="PF03480">
    <property type="entry name" value="DctP"/>
    <property type="match status" value="1"/>
</dbReference>
<dbReference type="EMBL" id="FNBL01000015">
    <property type="protein sequence ID" value="SDG27906.1"/>
    <property type="molecule type" value="Genomic_DNA"/>
</dbReference>
<feature type="chain" id="PRO_5010190416" evidence="4">
    <location>
        <begin position="23"/>
        <end position="335"/>
    </location>
</feature>
<feature type="signal peptide" evidence="4">
    <location>
        <begin position="1"/>
        <end position="22"/>
    </location>
</feature>
<keyword evidence="3" id="KW-0574">Periplasm</keyword>
<dbReference type="Gene3D" id="3.40.190.170">
    <property type="entry name" value="Bacterial extracellular solute-binding protein, family 7"/>
    <property type="match status" value="1"/>
</dbReference>
<evidence type="ECO:0000256" key="2">
    <source>
        <dbReference type="ARBA" id="ARBA00022729"/>
    </source>
</evidence>
<organism evidence="5 6">
    <name type="scientific">Celeribacter baekdonensis</name>
    <dbReference type="NCBI Taxonomy" id="875171"/>
    <lineage>
        <taxon>Bacteria</taxon>
        <taxon>Pseudomonadati</taxon>
        <taxon>Pseudomonadota</taxon>
        <taxon>Alphaproteobacteria</taxon>
        <taxon>Rhodobacterales</taxon>
        <taxon>Roseobacteraceae</taxon>
        <taxon>Celeribacter</taxon>
    </lineage>
</organism>